<proteinExistence type="predicted"/>
<evidence type="ECO:0000313" key="2">
    <source>
        <dbReference type="EMBL" id="MCQ4080734.1"/>
    </source>
</evidence>
<feature type="region of interest" description="Disordered" evidence="1">
    <location>
        <begin position="17"/>
        <end position="97"/>
    </location>
</feature>
<protein>
    <submittedName>
        <fullName evidence="2">Uncharacterized protein</fullName>
    </submittedName>
</protein>
<comment type="caution">
    <text evidence="2">The sequence shown here is derived from an EMBL/GenBank/DDBJ whole genome shotgun (WGS) entry which is preliminary data.</text>
</comment>
<organism evidence="2 3">
    <name type="scientific">Streptomyces humicola</name>
    <dbReference type="NCBI Taxonomy" id="2953240"/>
    <lineage>
        <taxon>Bacteria</taxon>
        <taxon>Bacillati</taxon>
        <taxon>Actinomycetota</taxon>
        <taxon>Actinomycetes</taxon>
        <taxon>Kitasatosporales</taxon>
        <taxon>Streptomycetaceae</taxon>
        <taxon>Streptomyces</taxon>
    </lineage>
</organism>
<dbReference type="Proteomes" id="UP001057702">
    <property type="component" value="Unassembled WGS sequence"/>
</dbReference>
<keyword evidence="3" id="KW-1185">Reference proteome</keyword>
<feature type="compositionally biased region" description="Polar residues" evidence="1">
    <location>
        <begin position="73"/>
        <end position="97"/>
    </location>
</feature>
<dbReference type="EMBL" id="JANFNG010000004">
    <property type="protein sequence ID" value="MCQ4080734.1"/>
    <property type="molecule type" value="Genomic_DNA"/>
</dbReference>
<gene>
    <name evidence="2" type="ORF">NGB36_08985</name>
</gene>
<accession>A0ABT1PSS9</accession>
<name>A0ABT1PSS9_9ACTN</name>
<sequence>MVTRQLPSIPMATAAARSAISGSSMRIRTVAPRPISTRPTPSRCTAPASGPPTTLISTAPVGSPPRQPAGSWRLTTAPSRSGESVTVRDGSTANPST</sequence>
<reference evidence="2" key="1">
    <citation type="submission" date="2022-06" db="EMBL/GenBank/DDBJ databases">
        <title>Draft genome sequence of Streptomyces sp. RB6PN25 isolated from peat swamp forest in Thailand.</title>
        <authorList>
            <person name="Duangmal K."/>
            <person name="Klaysubun C."/>
        </authorList>
    </citation>
    <scope>NUCLEOTIDE SEQUENCE</scope>
    <source>
        <strain evidence="2">RB6PN25</strain>
    </source>
</reference>
<evidence type="ECO:0000256" key="1">
    <source>
        <dbReference type="SAM" id="MobiDB-lite"/>
    </source>
</evidence>
<feature type="compositionally biased region" description="Low complexity" evidence="1">
    <location>
        <begin position="32"/>
        <end position="43"/>
    </location>
</feature>
<evidence type="ECO:0000313" key="3">
    <source>
        <dbReference type="Proteomes" id="UP001057702"/>
    </source>
</evidence>